<evidence type="ECO:0000256" key="5">
    <source>
        <dbReference type="SAM" id="Phobius"/>
    </source>
</evidence>
<evidence type="ECO:0000256" key="4">
    <source>
        <dbReference type="ARBA" id="ARBA00023136"/>
    </source>
</evidence>
<protein>
    <submittedName>
        <fullName evidence="7">O-antigen ligase domain-containing protein</fullName>
    </submittedName>
</protein>
<evidence type="ECO:0000256" key="3">
    <source>
        <dbReference type="ARBA" id="ARBA00022989"/>
    </source>
</evidence>
<reference evidence="7 8" key="1">
    <citation type="submission" date="2018-08" db="EMBL/GenBank/DDBJ databases">
        <title>A genome reference for cultivated species of the human gut microbiota.</title>
        <authorList>
            <person name="Zou Y."/>
            <person name="Xue W."/>
            <person name="Luo G."/>
        </authorList>
    </citation>
    <scope>NUCLEOTIDE SEQUENCE [LARGE SCALE GENOMIC DNA]</scope>
    <source>
        <strain evidence="7 8">AF14-32</strain>
    </source>
</reference>
<feature type="transmembrane region" description="Helical" evidence="5">
    <location>
        <begin position="302"/>
        <end position="322"/>
    </location>
</feature>
<feature type="transmembrane region" description="Helical" evidence="5">
    <location>
        <begin position="65"/>
        <end position="81"/>
    </location>
</feature>
<gene>
    <name evidence="7" type="ORF">DWW10_15970</name>
</gene>
<dbReference type="InterPro" id="IPR007016">
    <property type="entry name" value="O-antigen_ligase-rel_domated"/>
</dbReference>
<keyword evidence="4 5" id="KW-0472">Membrane</keyword>
<evidence type="ECO:0000313" key="7">
    <source>
        <dbReference type="EMBL" id="RGV51597.1"/>
    </source>
</evidence>
<accession>A0A412Y2E7</accession>
<feature type="domain" description="O-antigen ligase-related" evidence="6">
    <location>
        <begin position="266"/>
        <end position="408"/>
    </location>
</feature>
<feature type="transmembrane region" description="Helical" evidence="5">
    <location>
        <begin position="458"/>
        <end position="477"/>
    </location>
</feature>
<feature type="transmembrane region" description="Helical" evidence="5">
    <location>
        <begin position="259"/>
        <end position="275"/>
    </location>
</feature>
<dbReference type="PANTHER" id="PTHR37422:SF13">
    <property type="entry name" value="LIPOPOLYSACCHARIDE BIOSYNTHESIS PROTEIN PA4999-RELATED"/>
    <property type="match status" value="1"/>
</dbReference>
<feature type="transmembrane region" description="Helical" evidence="5">
    <location>
        <begin position="40"/>
        <end position="58"/>
    </location>
</feature>
<feature type="transmembrane region" description="Helical" evidence="5">
    <location>
        <begin position="119"/>
        <end position="138"/>
    </location>
</feature>
<evidence type="ECO:0000256" key="1">
    <source>
        <dbReference type="ARBA" id="ARBA00004141"/>
    </source>
</evidence>
<keyword evidence="2 5" id="KW-0812">Transmembrane</keyword>
<feature type="transmembrane region" description="Helical" evidence="5">
    <location>
        <begin position="395"/>
        <end position="422"/>
    </location>
</feature>
<dbReference type="RefSeq" id="WP_118421814.1">
    <property type="nucleotide sequence ID" value="NZ_QRZF01000011.1"/>
</dbReference>
<dbReference type="PANTHER" id="PTHR37422">
    <property type="entry name" value="TEICHURONIC ACID BIOSYNTHESIS PROTEIN TUAE"/>
    <property type="match status" value="1"/>
</dbReference>
<dbReference type="AlphaFoldDB" id="A0A412Y2E7"/>
<name>A0A412Y2E7_9BACE</name>
<dbReference type="InterPro" id="IPR051533">
    <property type="entry name" value="WaaL-like"/>
</dbReference>
<evidence type="ECO:0000256" key="2">
    <source>
        <dbReference type="ARBA" id="ARBA00022692"/>
    </source>
</evidence>
<feature type="transmembrane region" description="Helical" evidence="5">
    <location>
        <begin position="281"/>
        <end position="297"/>
    </location>
</feature>
<organism evidence="7 8">
    <name type="scientific">Bacteroides intestinalis</name>
    <dbReference type="NCBI Taxonomy" id="329854"/>
    <lineage>
        <taxon>Bacteria</taxon>
        <taxon>Pseudomonadati</taxon>
        <taxon>Bacteroidota</taxon>
        <taxon>Bacteroidia</taxon>
        <taxon>Bacteroidales</taxon>
        <taxon>Bacteroidaceae</taxon>
        <taxon>Bacteroides</taxon>
    </lineage>
</organism>
<sequence length="487" mass="55144">MAYNSRYPIRELPPQAVLVSVLLVGLIAITYAIITQKLLIAAIIISMPLAAIILFYGLQAPRFSYLIYATYSFFFIAIMRYTRTTGLSVILDILLVYMAISILFSFLRSKADIKLTNAINILTISYIPWILFILFQFLNPGIQSEGITKGIRIMILETFVLYIVSSLLADKPRTLKIGLITVGVFVTIAFFKLWCQKHFGFDYAEREWLVDTESWRTHIINTGIRYFSIFTDASNFGACMGLITTVYAIIGIHTHNKRLLYFYLAVAIMGLIGMFMSGTRGAIIIPIAGSALYCLLCKNIKIFATTALVGIFIFSFFVFTNIGEGNSFIRRMRTSFRPTEDASFNVRSENRKEIAIYLKNHPWGVGIDESIPKLWKKGDLYEEGTLPPDSYYVRIWIQTGYVGLNLYLAILIVVILRCCYIVMFRIKNKELHHILAALTCGVFGIWVNGYTGEAMNTAPTDFLIVASLAFIMNGPYIDKQITQEKSI</sequence>
<comment type="caution">
    <text evidence="7">The sequence shown here is derived from an EMBL/GenBank/DDBJ whole genome shotgun (WGS) entry which is preliminary data.</text>
</comment>
<dbReference type="GO" id="GO:0016020">
    <property type="term" value="C:membrane"/>
    <property type="evidence" value="ECO:0007669"/>
    <property type="project" value="UniProtKB-SubCell"/>
</dbReference>
<dbReference type="Proteomes" id="UP000283850">
    <property type="component" value="Unassembled WGS sequence"/>
</dbReference>
<feature type="transmembrane region" description="Helical" evidence="5">
    <location>
        <begin position="12"/>
        <end position="34"/>
    </location>
</feature>
<feature type="transmembrane region" description="Helical" evidence="5">
    <location>
        <begin position="87"/>
        <end position="107"/>
    </location>
</feature>
<evidence type="ECO:0000313" key="8">
    <source>
        <dbReference type="Proteomes" id="UP000283850"/>
    </source>
</evidence>
<dbReference type="GO" id="GO:0016874">
    <property type="term" value="F:ligase activity"/>
    <property type="evidence" value="ECO:0007669"/>
    <property type="project" value="UniProtKB-KW"/>
</dbReference>
<dbReference type="EMBL" id="QRZF01000011">
    <property type="protein sequence ID" value="RGV51597.1"/>
    <property type="molecule type" value="Genomic_DNA"/>
</dbReference>
<proteinExistence type="predicted"/>
<feature type="transmembrane region" description="Helical" evidence="5">
    <location>
        <begin position="150"/>
        <end position="168"/>
    </location>
</feature>
<feature type="transmembrane region" description="Helical" evidence="5">
    <location>
        <begin position="434"/>
        <end position="452"/>
    </location>
</feature>
<keyword evidence="7" id="KW-0436">Ligase</keyword>
<comment type="subcellular location">
    <subcellularLocation>
        <location evidence="1">Membrane</location>
        <topology evidence="1">Multi-pass membrane protein</topology>
    </subcellularLocation>
</comment>
<feature type="transmembrane region" description="Helical" evidence="5">
    <location>
        <begin position="175"/>
        <end position="194"/>
    </location>
</feature>
<keyword evidence="3 5" id="KW-1133">Transmembrane helix</keyword>
<dbReference type="Pfam" id="PF04932">
    <property type="entry name" value="Wzy_C"/>
    <property type="match status" value="1"/>
</dbReference>
<evidence type="ECO:0000259" key="6">
    <source>
        <dbReference type="Pfam" id="PF04932"/>
    </source>
</evidence>
<feature type="transmembrane region" description="Helical" evidence="5">
    <location>
        <begin position="233"/>
        <end position="252"/>
    </location>
</feature>